<evidence type="ECO:0000256" key="8">
    <source>
        <dbReference type="RuleBase" id="RU003857"/>
    </source>
</evidence>
<dbReference type="GO" id="GO:0005886">
    <property type="term" value="C:plasma membrane"/>
    <property type="evidence" value="ECO:0007669"/>
    <property type="project" value="TreeGrafter"/>
</dbReference>
<feature type="region of interest" description="Disordered" evidence="9">
    <location>
        <begin position="701"/>
        <end position="725"/>
    </location>
</feature>
<evidence type="ECO:0000256" key="6">
    <source>
        <dbReference type="ARBA" id="ARBA00023136"/>
    </source>
</evidence>
<feature type="transmembrane region" description="Helical" evidence="10">
    <location>
        <begin position="299"/>
        <end position="320"/>
    </location>
</feature>
<evidence type="ECO:0000256" key="7">
    <source>
        <dbReference type="ARBA" id="ARBA00023303"/>
    </source>
</evidence>
<dbReference type="GO" id="GO:0015271">
    <property type="term" value="F:outward rectifier potassium channel activity"/>
    <property type="evidence" value="ECO:0007669"/>
    <property type="project" value="TreeGrafter"/>
</dbReference>
<dbReference type="Gene3D" id="1.10.287.70">
    <property type="match status" value="2"/>
</dbReference>
<feature type="transmembrane region" description="Helical" evidence="10">
    <location>
        <begin position="654"/>
        <end position="674"/>
    </location>
</feature>
<evidence type="ECO:0000256" key="2">
    <source>
        <dbReference type="ARBA" id="ARBA00022448"/>
    </source>
</evidence>
<dbReference type="Proteomes" id="UP000298327">
    <property type="component" value="Unassembled WGS sequence"/>
</dbReference>
<feature type="transmembrane region" description="Helical" evidence="10">
    <location>
        <begin position="356"/>
        <end position="377"/>
    </location>
</feature>
<dbReference type="PANTHER" id="PTHR11003">
    <property type="entry name" value="POTASSIUM CHANNEL, SUBFAMILY K"/>
    <property type="match status" value="1"/>
</dbReference>
<feature type="transmembrane region" description="Helical" evidence="10">
    <location>
        <begin position="148"/>
        <end position="167"/>
    </location>
</feature>
<gene>
    <name evidence="12" type="ORF">EVG20_g2255</name>
</gene>
<feature type="domain" description="Potassium channel" evidence="11">
    <location>
        <begin position="303"/>
        <end position="377"/>
    </location>
</feature>
<proteinExistence type="inferred from homology"/>
<dbReference type="GO" id="GO:0022841">
    <property type="term" value="F:potassium ion leak channel activity"/>
    <property type="evidence" value="ECO:0007669"/>
    <property type="project" value="TreeGrafter"/>
</dbReference>
<dbReference type="SUPFAM" id="SSF81324">
    <property type="entry name" value="Voltage-gated potassium channels"/>
    <property type="match status" value="2"/>
</dbReference>
<dbReference type="PRINTS" id="PR01333">
    <property type="entry name" value="2POREKCHANEL"/>
</dbReference>
<feature type="transmembrane region" description="Helical" evidence="10">
    <location>
        <begin position="256"/>
        <end position="279"/>
    </location>
</feature>
<accession>A0A4Y9ZAC7</accession>
<evidence type="ECO:0000256" key="1">
    <source>
        <dbReference type="ARBA" id="ARBA00004141"/>
    </source>
</evidence>
<keyword evidence="7 8" id="KW-0407">Ion channel</keyword>
<dbReference type="PANTHER" id="PTHR11003:SF342">
    <property type="entry name" value="OUTWARD-RECTIFIER POTASSIUM CHANNEL TOK1"/>
    <property type="match status" value="1"/>
</dbReference>
<keyword evidence="6 10" id="KW-0472">Membrane</keyword>
<organism evidence="12 13">
    <name type="scientific">Dentipellis fragilis</name>
    <dbReference type="NCBI Taxonomy" id="205917"/>
    <lineage>
        <taxon>Eukaryota</taxon>
        <taxon>Fungi</taxon>
        <taxon>Dikarya</taxon>
        <taxon>Basidiomycota</taxon>
        <taxon>Agaricomycotina</taxon>
        <taxon>Agaricomycetes</taxon>
        <taxon>Russulales</taxon>
        <taxon>Hericiaceae</taxon>
        <taxon>Dentipellis</taxon>
    </lineage>
</organism>
<keyword evidence="5 8" id="KW-0406">Ion transport</keyword>
<evidence type="ECO:0000256" key="5">
    <source>
        <dbReference type="ARBA" id="ARBA00023065"/>
    </source>
</evidence>
<feature type="compositionally biased region" description="Basic and acidic residues" evidence="9">
    <location>
        <begin position="30"/>
        <end position="50"/>
    </location>
</feature>
<evidence type="ECO:0000259" key="11">
    <source>
        <dbReference type="Pfam" id="PF07885"/>
    </source>
</evidence>
<evidence type="ECO:0000313" key="12">
    <source>
        <dbReference type="EMBL" id="TFY70758.1"/>
    </source>
</evidence>
<evidence type="ECO:0000313" key="13">
    <source>
        <dbReference type="Proteomes" id="UP000298327"/>
    </source>
</evidence>
<feature type="compositionally biased region" description="Low complexity" evidence="9">
    <location>
        <begin position="426"/>
        <end position="437"/>
    </location>
</feature>
<dbReference type="GO" id="GO:0030322">
    <property type="term" value="P:stabilization of membrane potential"/>
    <property type="evidence" value="ECO:0007669"/>
    <property type="project" value="TreeGrafter"/>
</dbReference>
<feature type="compositionally biased region" description="Basic and acidic residues" evidence="9">
    <location>
        <begin position="82"/>
        <end position="98"/>
    </location>
</feature>
<feature type="compositionally biased region" description="Acidic residues" evidence="9">
    <location>
        <begin position="63"/>
        <end position="81"/>
    </location>
</feature>
<evidence type="ECO:0000256" key="10">
    <source>
        <dbReference type="SAM" id="Phobius"/>
    </source>
</evidence>
<keyword evidence="2 8" id="KW-0813">Transport</keyword>
<feature type="region of interest" description="Disordered" evidence="9">
    <location>
        <begin position="424"/>
        <end position="447"/>
    </location>
</feature>
<feature type="transmembrane region" description="Helical" evidence="10">
    <location>
        <begin position="187"/>
        <end position="209"/>
    </location>
</feature>
<evidence type="ECO:0000256" key="4">
    <source>
        <dbReference type="ARBA" id="ARBA00022989"/>
    </source>
</evidence>
<protein>
    <recommendedName>
        <fullName evidence="11">Potassium channel domain-containing protein</fullName>
    </recommendedName>
</protein>
<dbReference type="OrthoDB" id="297496at2759"/>
<dbReference type="AlphaFoldDB" id="A0A4Y9ZAC7"/>
<keyword evidence="4 10" id="KW-1133">Transmembrane helix</keyword>
<feature type="region of interest" description="Disordered" evidence="9">
    <location>
        <begin position="1"/>
        <end position="109"/>
    </location>
</feature>
<feature type="transmembrane region" description="Helical" evidence="10">
    <location>
        <begin position="596"/>
        <end position="618"/>
    </location>
</feature>
<evidence type="ECO:0000256" key="3">
    <source>
        <dbReference type="ARBA" id="ARBA00022692"/>
    </source>
</evidence>
<name>A0A4Y9ZAC7_9AGAM</name>
<sequence length="923" mass="102591">MAIATTAATFVSSLLSPQDRGRPGSSSEQITERVDLEKADEGSSQDRLEESPAAEGSVHSPPEPDDENDLPNDQDDHDLDEQEGHGPDEQDEYDHITESNDDSGSSSFFAEVPRPSLPRWLVKIKDVLFASHPDSDPSSYTSNFRSSLIFSGSLIPFSILLEIPGLTEHWYVRTENNKTVESKPNTAILDAGLGISMACAVLANVALVTRFMERRVKLMTILCILLLSAHDLINITAVTVFGVQHRFDDGFTYGEAYWMTVCSTIVTSIVNITLIWDLVVTPNFASSGSGLTRKQRSMIIITIIFLSYVALGALLSALLMDLSFVNGLFFTIVTTLTIGFGDIVPTTTAQRVVICFYASFGIIILGASVRIMGEAVIEGLEVRYRRRVREYRQRRNARRREEREEHRWRSEVEKQLTLAGKDVWVSDPSASSGTTSSRKGPPTLTRHDSIFSITPKLVLNTKALSAEQLEAAAQAAGVPLERYRNLHVRPSTRRAHMRSRAYRYAEAMNGHSQSAGSSRGPMIRTGTSCRVGTGPIDGGNDEGLQATVEGVGREKKGRTWWRRAYGLFWKAKEVSAEPQGMAAIVKAMEQEEKWELYAKLLLAWSIFFIFWTIGAVIFSHTEGWSYGSALYFCFITFTTIGYGDFAPVTQVGRAIFIFWALLGVCAMTILISVISDAFSSKYRSALHNKTFDSAVKRFRQHRRGNSEQTPKVGTTKPPKPPSPVENLAEKKAATLCASGPTESSALTLEEAEKRLNERYEPLPTLILEIVNRFRRHMQYFALTNGHSTAALHAFGRPPQDGEYSIPPPVEIGPPEELKKLLDEIATEEGIPARLKDEVWQDERARNTLFMLSMERGVKRMVEAAEKTLEALAERDCLRAELEKDKERSDGAELPTGEISTVDVMQVNTPDAELEAAEKLEKEV</sequence>
<feature type="domain" description="Potassium channel" evidence="11">
    <location>
        <begin position="607"/>
        <end position="678"/>
    </location>
</feature>
<dbReference type="InterPro" id="IPR003280">
    <property type="entry name" value="2pore_dom_K_chnl"/>
</dbReference>
<reference evidence="12 13" key="1">
    <citation type="submission" date="2019-02" db="EMBL/GenBank/DDBJ databases">
        <title>Genome sequencing of the rare red list fungi Dentipellis fragilis.</title>
        <authorList>
            <person name="Buettner E."/>
            <person name="Kellner H."/>
        </authorList>
    </citation>
    <scope>NUCLEOTIDE SEQUENCE [LARGE SCALE GENOMIC DNA]</scope>
    <source>
        <strain evidence="12 13">DSM 105465</strain>
    </source>
</reference>
<dbReference type="STRING" id="205917.A0A4Y9ZAC7"/>
<keyword evidence="13" id="KW-1185">Reference proteome</keyword>
<feature type="transmembrane region" description="Helical" evidence="10">
    <location>
        <begin position="624"/>
        <end position="642"/>
    </location>
</feature>
<evidence type="ECO:0000256" key="9">
    <source>
        <dbReference type="SAM" id="MobiDB-lite"/>
    </source>
</evidence>
<dbReference type="Pfam" id="PF07885">
    <property type="entry name" value="Ion_trans_2"/>
    <property type="match status" value="2"/>
</dbReference>
<feature type="compositionally biased region" description="Polar residues" evidence="9">
    <location>
        <begin position="1"/>
        <end position="16"/>
    </location>
</feature>
<dbReference type="InterPro" id="IPR013099">
    <property type="entry name" value="K_chnl_dom"/>
</dbReference>
<comment type="caution">
    <text evidence="12">The sequence shown here is derived from an EMBL/GenBank/DDBJ whole genome shotgun (WGS) entry which is preliminary data.</text>
</comment>
<comment type="subcellular location">
    <subcellularLocation>
        <location evidence="1">Membrane</location>
        <topology evidence="1">Multi-pass membrane protein</topology>
    </subcellularLocation>
</comment>
<dbReference type="EMBL" id="SEOQ01000084">
    <property type="protein sequence ID" value="TFY70758.1"/>
    <property type="molecule type" value="Genomic_DNA"/>
</dbReference>
<comment type="similarity">
    <text evidence="8">Belongs to the two pore domain potassium channel (TC 1.A.1.8) family.</text>
</comment>
<keyword evidence="3 8" id="KW-0812">Transmembrane</keyword>
<feature type="transmembrane region" description="Helical" evidence="10">
    <location>
        <begin position="221"/>
        <end position="244"/>
    </location>
</feature>